<dbReference type="AlphaFoldDB" id="A0A381TYM0"/>
<evidence type="ECO:0000313" key="1">
    <source>
        <dbReference type="EMBL" id="SVA20097.1"/>
    </source>
</evidence>
<organism evidence="1">
    <name type="scientific">marine metagenome</name>
    <dbReference type="NCBI Taxonomy" id="408172"/>
    <lineage>
        <taxon>unclassified sequences</taxon>
        <taxon>metagenomes</taxon>
        <taxon>ecological metagenomes</taxon>
    </lineage>
</organism>
<name>A0A381TYM0_9ZZZZ</name>
<protein>
    <submittedName>
        <fullName evidence="1">Uncharacterized protein</fullName>
    </submittedName>
</protein>
<reference evidence="1" key="1">
    <citation type="submission" date="2018-05" db="EMBL/GenBank/DDBJ databases">
        <authorList>
            <person name="Lanie J.A."/>
            <person name="Ng W.-L."/>
            <person name="Kazmierczak K.M."/>
            <person name="Andrzejewski T.M."/>
            <person name="Davidsen T.M."/>
            <person name="Wayne K.J."/>
            <person name="Tettelin H."/>
            <person name="Glass J.I."/>
            <person name="Rusch D."/>
            <person name="Podicherti R."/>
            <person name="Tsui H.-C.T."/>
            <person name="Winkler M.E."/>
        </authorList>
    </citation>
    <scope>NUCLEOTIDE SEQUENCE</scope>
</reference>
<feature type="non-terminal residue" evidence="1">
    <location>
        <position position="23"/>
    </location>
</feature>
<dbReference type="EMBL" id="UINC01005248">
    <property type="protein sequence ID" value="SVA20097.1"/>
    <property type="molecule type" value="Genomic_DNA"/>
</dbReference>
<accession>A0A381TYM0</accession>
<proteinExistence type="predicted"/>
<sequence length="23" mass="2673">MLDPNVDYAERLLWAAVIKRAID</sequence>
<gene>
    <name evidence="1" type="ORF">METZ01_LOCUS72951</name>
</gene>